<dbReference type="EMBL" id="JAHFXF010001104">
    <property type="protein sequence ID" value="KAG9676113.1"/>
    <property type="molecule type" value="Genomic_DNA"/>
</dbReference>
<evidence type="ECO:0000313" key="2">
    <source>
        <dbReference type="EMBL" id="KAG9676113.1"/>
    </source>
</evidence>
<dbReference type="AlphaFoldDB" id="A0A9P8J0J1"/>
<proteinExistence type="predicted"/>
<dbReference type="Proteomes" id="UP000779574">
    <property type="component" value="Unassembled WGS sequence"/>
</dbReference>
<protein>
    <submittedName>
        <fullName evidence="2">Uncharacterized protein</fullName>
    </submittedName>
</protein>
<evidence type="ECO:0000256" key="1">
    <source>
        <dbReference type="SAM" id="MobiDB-lite"/>
    </source>
</evidence>
<feature type="non-terminal residue" evidence="2">
    <location>
        <position position="475"/>
    </location>
</feature>
<feature type="compositionally biased region" description="Acidic residues" evidence="1">
    <location>
        <begin position="228"/>
        <end position="244"/>
    </location>
</feature>
<comment type="caution">
    <text evidence="2">The sequence shown here is derived from an EMBL/GenBank/DDBJ whole genome shotgun (WGS) entry which is preliminary data.</text>
</comment>
<reference evidence="2" key="2">
    <citation type="submission" date="2021-08" db="EMBL/GenBank/DDBJ databases">
        <authorList>
            <person name="Gostincar C."/>
            <person name="Sun X."/>
            <person name="Song Z."/>
            <person name="Gunde-Cimerman N."/>
        </authorList>
    </citation>
    <scope>NUCLEOTIDE SEQUENCE</scope>
    <source>
        <strain evidence="2">EXF-9911</strain>
    </source>
</reference>
<organism evidence="2 3">
    <name type="scientific">Aureobasidium melanogenum</name>
    <name type="common">Aureobasidium pullulans var. melanogenum</name>
    <dbReference type="NCBI Taxonomy" id="46634"/>
    <lineage>
        <taxon>Eukaryota</taxon>
        <taxon>Fungi</taxon>
        <taxon>Dikarya</taxon>
        <taxon>Ascomycota</taxon>
        <taxon>Pezizomycotina</taxon>
        <taxon>Dothideomycetes</taxon>
        <taxon>Dothideomycetidae</taxon>
        <taxon>Dothideales</taxon>
        <taxon>Saccotheciaceae</taxon>
        <taxon>Aureobasidium</taxon>
    </lineage>
</organism>
<sequence length="475" mass="52167">MMSFNPSFNDQQGYINERDHVHDNHASAHYPQLEDHTLTSYTFLDFVTPNKHATIPIVGTRQSLESLDYALAPDVFARRAPKSHAFSAYTPLTIALNTICAKVDKDPITERDLAQLHRAPWFIDFAKVAIKRYSAEGQVSLNLDNLLSDSCLSEDHMVLLAEAFAASSNLSNIELGIVAITKKGVKAFHYPWTAACNGLTAWVVADLRTNDPVYYGLGHDIVEQHVGEEEEHEDEEEDADDEEVPTTTPRKTAARVLEQQVPLRAGLSAKDILERHTDNLQYNNILKVGLRYSNQEIAKKVAEAAAGSNKKFSTGASGVVKRINTGIDFIEKEFNMDAGAFRTAYDTARKDNGIPIRGKDGVDDQVLAANASKINEAMAWVKSGGPRPAAAVAPAPVLPGYAPAPPVPNIIQGSANARNNGSIPQLDSAMDEPDQDYNYAPEVQSNSFLPQFNDNQPDWDAMVDDALLNFDDTFN</sequence>
<name>A0A9P8J0J1_AURME</name>
<feature type="region of interest" description="Disordered" evidence="1">
    <location>
        <begin position="412"/>
        <end position="433"/>
    </location>
</feature>
<reference evidence="2" key="1">
    <citation type="journal article" date="2021" name="J Fungi (Basel)">
        <title>Virulence traits and population genomics of the black yeast Aureobasidium melanogenum.</title>
        <authorList>
            <person name="Cernosa A."/>
            <person name="Sun X."/>
            <person name="Gostincar C."/>
            <person name="Fang C."/>
            <person name="Gunde-Cimerman N."/>
            <person name="Song Z."/>
        </authorList>
    </citation>
    <scope>NUCLEOTIDE SEQUENCE</scope>
    <source>
        <strain evidence="2">EXF-9911</strain>
    </source>
</reference>
<evidence type="ECO:0000313" key="3">
    <source>
        <dbReference type="Proteomes" id="UP000779574"/>
    </source>
</evidence>
<feature type="region of interest" description="Disordered" evidence="1">
    <location>
        <begin position="226"/>
        <end position="251"/>
    </location>
</feature>
<feature type="compositionally biased region" description="Polar residues" evidence="1">
    <location>
        <begin position="412"/>
        <end position="425"/>
    </location>
</feature>
<accession>A0A9P8J0J1</accession>
<gene>
    <name evidence="2" type="ORF">KCU76_g16017</name>
</gene>
<dbReference type="OrthoDB" id="3922109at2759"/>